<evidence type="ECO:0000313" key="1">
    <source>
        <dbReference type="EMBL" id="GFN74848.1"/>
    </source>
</evidence>
<evidence type="ECO:0000313" key="2">
    <source>
        <dbReference type="Proteomes" id="UP000735302"/>
    </source>
</evidence>
<dbReference type="EMBL" id="BLXT01000168">
    <property type="protein sequence ID" value="GFN74848.1"/>
    <property type="molecule type" value="Genomic_DNA"/>
</dbReference>
<dbReference type="Proteomes" id="UP000735302">
    <property type="component" value="Unassembled WGS sequence"/>
</dbReference>
<dbReference type="AlphaFoldDB" id="A0AAV3XVF0"/>
<gene>
    <name evidence="1" type="ORF">PoB_000135400</name>
</gene>
<name>A0AAV3XVF0_9GAST</name>
<protein>
    <submittedName>
        <fullName evidence="1">Uncharacterized protein</fullName>
    </submittedName>
</protein>
<organism evidence="1 2">
    <name type="scientific">Plakobranchus ocellatus</name>
    <dbReference type="NCBI Taxonomy" id="259542"/>
    <lineage>
        <taxon>Eukaryota</taxon>
        <taxon>Metazoa</taxon>
        <taxon>Spiralia</taxon>
        <taxon>Lophotrochozoa</taxon>
        <taxon>Mollusca</taxon>
        <taxon>Gastropoda</taxon>
        <taxon>Heterobranchia</taxon>
        <taxon>Euthyneura</taxon>
        <taxon>Panpulmonata</taxon>
        <taxon>Sacoglossa</taxon>
        <taxon>Placobranchoidea</taxon>
        <taxon>Plakobranchidae</taxon>
        <taxon>Plakobranchus</taxon>
    </lineage>
</organism>
<proteinExistence type="predicted"/>
<comment type="caution">
    <text evidence="1">The sequence shown here is derived from an EMBL/GenBank/DDBJ whole genome shotgun (WGS) entry which is preliminary data.</text>
</comment>
<keyword evidence="2" id="KW-1185">Reference proteome</keyword>
<accession>A0AAV3XVF0</accession>
<reference evidence="1 2" key="1">
    <citation type="journal article" date="2021" name="Elife">
        <title>Chloroplast acquisition without the gene transfer in kleptoplastic sea slugs, Plakobranchus ocellatus.</title>
        <authorList>
            <person name="Maeda T."/>
            <person name="Takahashi S."/>
            <person name="Yoshida T."/>
            <person name="Shimamura S."/>
            <person name="Takaki Y."/>
            <person name="Nagai Y."/>
            <person name="Toyoda A."/>
            <person name="Suzuki Y."/>
            <person name="Arimoto A."/>
            <person name="Ishii H."/>
            <person name="Satoh N."/>
            <person name="Nishiyama T."/>
            <person name="Hasebe M."/>
            <person name="Maruyama T."/>
            <person name="Minagawa J."/>
            <person name="Obokata J."/>
            <person name="Shigenobu S."/>
        </authorList>
    </citation>
    <scope>NUCLEOTIDE SEQUENCE [LARGE SCALE GENOMIC DNA]</scope>
</reference>
<sequence>MASKSALGSAGTLLFGEFKLSTYALAENLRSFCACTKNQTQVPFEISLDVAILVPWGDGGTVNSESALRSSGTLMLQVRAPPPAPWLNGGPQSLT</sequence>